<reference evidence="1 2" key="2">
    <citation type="journal article" date="2022" name="Mol. Ecol. Resour.">
        <title>The genomes of chicory, endive, great burdock and yacon provide insights into Asteraceae paleo-polyploidization history and plant inulin production.</title>
        <authorList>
            <person name="Fan W."/>
            <person name="Wang S."/>
            <person name="Wang H."/>
            <person name="Wang A."/>
            <person name="Jiang F."/>
            <person name="Liu H."/>
            <person name="Zhao H."/>
            <person name="Xu D."/>
            <person name="Zhang Y."/>
        </authorList>
    </citation>
    <scope>NUCLEOTIDE SEQUENCE [LARGE SCALE GENOMIC DNA]</scope>
    <source>
        <strain evidence="2">cv. Niubang</strain>
    </source>
</reference>
<evidence type="ECO:0000313" key="1">
    <source>
        <dbReference type="EMBL" id="KAI3718373.1"/>
    </source>
</evidence>
<name>A0ACB9B8W0_ARCLA</name>
<organism evidence="1 2">
    <name type="scientific">Arctium lappa</name>
    <name type="common">Greater burdock</name>
    <name type="synonym">Lappa major</name>
    <dbReference type="NCBI Taxonomy" id="4217"/>
    <lineage>
        <taxon>Eukaryota</taxon>
        <taxon>Viridiplantae</taxon>
        <taxon>Streptophyta</taxon>
        <taxon>Embryophyta</taxon>
        <taxon>Tracheophyta</taxon>
        <taxon>Spermatophyta</taxon>
        <taxon>Magnoliopsida</taxon>
        <taxon>eudicotyledons</taxon>
        <taxon>Gunneridae</taxon>
        <taxon>Pentapetalae</taxon>
        <taxon>asterids</taxon>
        <taxon>campanulids</taxon>
        <taxon>Asterales</taxon>
        <taxon>Asteraceae</taxon>
        <taxon>Carduoideae</taxon>
        <taxon>Cardueae</taxon>
        <taxon>Arctiinae</taxon>
        <taxon>Arctium</taxon>
    </lineage>
</organism>
<reference evidence="2" key="1">
    <citation type="journal article" date="2022" name="Mol. Ecol. Resour.">
        <title>The genomes of chicory, endive, great burdock and yacon provide insights into Asteraceae palaeo-polyploidization history and plant inulin production.</title>
        <authorList>
            <person name="Fan W."/>
            <person name="Wang S."/>
            <person name="Wang H."/>
            <person name="Wang A."/>
            <person name="Jiang F."/>
            <person name="Liu H."/>
            <person name="Zhao H."/>
            <person name="Xu D."/>
            <person name="Zhang Y."/>
        </authorList>
    </citation>
    <scope>NUCLEOTIDE SEQUENCE [LARGE SCALE GENOMIC DNA]</scope>
    <source>
        <strain evidence="2">cv. Niubang</strain>
    </source>
</reference>
<comment type="caution">
    <text evidence="1">The sequence shown here is derived from an EMBL/GenBank/DDBJ whole genome shotgun (WGS) entry which is preliminary data.</text>
</comment>
<proteinExistence type="predicted"/>
<dbReference type="Proteomes" id="UP001055879">
    <property type="component" value="Linkage Group LG06"/>
</dbReference>
<protein>
    <submittedName>
        <fullName evidence="1">Uncharacterized protein</fullName>
    </submittedName>
</protein>
<gene>
    <name evidence="1" type="ORF">L6452_19240</name>
</gene>
<keyword evidence="2" id="KW-1185">Reference proteome</keyword>
<sequence>MEKAGVKKFPSDEMIQEKSTMEVLTTSEVRKDALEKMKLLRVVATSLTHAATKNYLCHKPSSNYSSQSWPINHYIRNSRKSNPGHSFICVFDLTFVEASRDNVAHFDERDLLWSTIMERQKMEMMDAFMKREVLLLAHMEKQEECLQKIMRANDAKKAGQTKRRCGRTIWKEEKPEEAAKRKHHLLLLRMTGLYSYT</sequence>
<evidence type="ECO:0000313" key="2">
    <source>
        <dbReference type="Proteomes" id="UP001055879"/>
    </source>
</evidence>
<dbReference type="EMBL" id="CM042052">
    <property type="protein sequence ID" value="KAI3718373.1"/>
    <property type="molecule type" value="Genomic_DNA"/>
</dbReference>
<accession>A0ACB9B8W0</accession>